<feature type="compositionally biased region" description="Polar residues" evidence="5">
    <location>
        <begin position="750"/>
        <end position="759"/>
    </location>
</feature>
<dbReference type="PROSITE" id="PS50016">
    <property type="entry name" value="ZF_PHD_2"/>
    <property type="match status" value="1"/>
</dbReference>
<dbReference type="GO" id="GO:0008270">
    <property type="term" value="F:zinc ion binding"/>
    <property type="evidence" value="ECO:0007669"/>
    <property type="project" value="UniProtKB-KW"/>
</dbReference>
<evidence type="ECO:0000256" key="5">
    <source>
        <dbReference type="SAM" id="MobiDB-lite"/>
    </source>
</evidence>
<organism evidence="9 11">
    <name type="scientific">Adineta steineri</name>
    <dbReference type="NCBI Taxonomy" id="433720"/>
    <lineage>
        <taxon>Eukaryota</taxon>
        <taxon>Metazoa</taxon>
        <taxon>Spiralia</taxon>
        <taxon>Gnathifera</taxon>
        <taxon>Rotifera</taxon>
        <taxon>Eurotatoria</taxon>
        <taxon>Bdelloidea</taxon>
        <taxon>Adinetida</taxon>
        <taxon>Adinetidae</taxon>
        <taxon>Adineta</taxon>
    </lineage>
</organism>
<dbReference type="PANTHER" id="PTHR14296">
    <property type="entry name" value="REMODELING AND SPACING FACTOR 1"/>
    <property type="match status" value="1"/>
</dbReference>
<dbReference type="InterPro" id="IPR011011">
    <property type="entry name" value="Znf_FYVE_PHD"/>
</dbReference>
<reference evidence="9" key="1">
    <citation type="submission" date="2021-02" db="EMBL/GenBank/DDBJ databases">
        <authorList>
            <person name="Nowell W R."/>
        </authorList>
    </citation>
    <scope>NUCLEOTIDE SEQUENCE</scope>
</reference>
<dbReference type="InterPro" id="IPR001965">
    <property type="entry name" value="Znf_PHD"/>
</dbReference>
<dbReference type="InterPro" id="IPR001841">
    <property type="entry name" value="Znf_RING"/>
</dbReference>
<feature type="region of interest" description="Disordered" evidence="5">
    <location>
        <begin position="714"/>
        <end position="863"/>
    </location>
</feature>
<dbReference type="Gene3D" id="3.30.40.10">
    <property type="entry name" value="Zinc/RING finger domain, C3HC4 (zinc finger)"/>
    <property type="match status" value="1"/>
</dbReference>
<evidence type="ECO:0000256" key="1">
    <source>
        <dbReference type="ARBA" id="ARBA00022723"/>
    </source>
</evidence>
<feature type="region of interest" description="Disordered" evidence="5">
    <location>
        <begin position="1019"/>
        <end position="1040"/>
    </location>
</feature>
<evidence type="ECO:0000313" key="10">
    <source>
        <dbReference type="EMBL" id="CAF3667352.1"/>
    </source>
</evidence>
<protein>
    <recommendedName>
        <fullName evidence="12">PHD-type domain-containing protein</fullName>
    </recommendedName>
</protein>
<dbReference type="Proteomes" id="UP000663881">
    <property type="component" value="Unassembled WGS sequence"/>
</dbReference>
<name>A0A813U2D2_9BILA</name>
<dbReference type="InterPro" id="IPR019786">
    <property type="entry name" value="Zinc_finger_PHD-type_CS"/>
</dbReference>
<dbReference type="Pfam" id="PF00628">
    <property type="entry name" value="PHD"/>
    <property type="match status" value="1"/>
</dbReference>
<feature type="compositionally biased region" description="Acidic residues" evidence="5">
    <location>
        <begin position="766"/>
        <end position="775"/>
    </location>
</feature>
<dbReference type="InterPro" id="IPR013083">
    <property type="entry name" value="Znf_RING/FYVE/PHD"/>
</dbReference>
<dbReference type="GO" id="GO:0045892">
    <property type="term" value="P:negative regulation of DNA-templated transcription"/>
    <property type="evidence" value="ECO:0007669"/>
    <property type="project" value="TreeGrafter"/>
</dbReference>
<keyword evidence="3" id="KW-0862">Zinc</keyword>
<evidence type="ECO:0000256" key="2">
    <source>
        <dbReference type="ARBA" id="ARBA00022771"/>
    </source>
</evidence>
<comment type="caution">
    <text evidence="9">The sequence shown here is derived from an EMBL/GenBank/DDBJ whole genome shotgun (WGS) entry which is preliminary data.</text>
</comment>
<evidence type="ECO:0000259" key="7">
    <source>
        <dbReference type="PROSITE" id="PS50089"/>
    </source>
</evidence>
<feature type="domain" description="F-box" evidence="8">
    <location>
        <begin position="5"/>
        <end position="52"/>
    </location>
</feature>
<dbReference type="GO" id="GO:0031213">
    <property type="term" value="C:RSF complex"/>
    <property type="evidence" value="ECO:0007669"/>
    <property type="project" value="InterPro"/>
</dbReference>
<dbReference type="InterPro" id="IPR028938">
    <property type="entry name" value="Rsf1-like"/>
</dbReference>
<evidence type="ECO:0000313" key="9">
    <source>
        <dbReference type="EMBL" id="CAF0822257.1"/>
    </source>
</evidence>
<dbReference type="CDD" id="cd15543">
    <property type="entry name" value="PHD_RSF1"/>
    <property type="match status" value="1"/>
</dbReference>
<feature type="domain" description="PHD-type" evidence="6">
    <location>
        <begin position="925"/>
        <end position="975"/>
    </location>
</feature>
<feature type="region of interest" description="Disordered" evidence="5">
    <location>
        <begin position="1046"/>
        <end position="1065"/>
    </location>
</feature>
<evidence type="ECO:0000259" key="8">
    <source>
        <dbReference type="PROSITE" id="PS50181"/>
    </source>
</evidence>
<evidence type="ECO:0000256" key="4">
    <source>
        <dbReference type="PROSITE-ProRule" id="PRU00175"/>
    </source>
</evidence>
<dbReference type="GO" id="GO:0042393">
    <property type="term" value="F:histone binding"/>
    <property type="evidence" value="ECO:0007669"/>
    <property type="project" value="TreeGrafter"/>
</dbReference>
<dbReference type="InterPro" id="IPR001810">
    <property type="entry name" value="F-box_dom"/>
</dbReference>
<feature type="compositionally biased region" description="Polar residues" evidence="5">
    <location>
        <begin position="813"/>
        <end position="830"/>
    </location>
</feature>
<dbReference type="Proteomes" id="UP000663891">
    <property type="component" value="Unassembled WGS sequence"/>
</dbReference>
<evidence type="ECO:0008006" key="12">
    <source>
        <dbReference type="Google" id="ProtNLM"/>
    </source>
</evidence>
<accession>A0A813U2D2</accession>
<feature type="compositionally biased region" description="Basic residues" evidence="5">
    <location>
        <begin position="781"/>
        <end position="790"/>
    </location>
</feature>
<dbReference type="SMART" id="SM00249">
    <property type="entry name" value="PHD"/>
    <property type="match status" value="1"/>
</dbReference>
<feature type="region of interest" description="Disordered" evidence="5">
    <location>
        <begin position="1343"/>
        <end position="1363"/>
    </location>
</feature>
<evidence type="ECO:0000313" key="11">
    <source>
        <dbReference type="Proteomes" id="UP000663891"/>
    </source>
</evidence>
<dbReference type="SUPFAM" id="SSF57903">
    <property type="entry name" value="FYVE/PHD zinc finger"/>
    <property type="match status" value="1"/>
</dbReference>
<dbReference type="EMBL" id="CAJNON010000029">
    <property type="protein sequence ID" value="CAF0822257.1"/>
    <property type="molecule type" value="Genomic_DNA"/>
</dbReference>
<dbReference type="PROSITE" id="PS50089">
    <property type="entry name" value="ZF_RING_2"/>
    <property type="match status" value="1"/>
</dbReference>
<keyword evidence="1" id="KW-0479">Metal-binding</keyword>
<dbReference type="OrthoDB" id="10055895at2759"/>
<gene>
    <name evidence="10" type="ORF">OKA104_LOCUS10183</name>
    <name evidence="9" type="ORF">VCS650_LOCUS5143</name>
</gene>
<feature type="compositionally biased region" description="Polar residues" evidence="5">
    <location>
        <begin position="1020"/>
        <end position="1040"/>
    </location>
</feature>
<feature type="domain" description="RING-type" evidence="7">
    <location>
        <begin position="928"/>
        <end position="973"/>
    </location>
</feature>
<keyword evidence="2 4" id="KW-0863">Zinc-finger</keyword>
<dbReference type="EMBL" id="CAJOAY010000446">
    <property type="protein sequence ID" value="CAF3667352.1"/>
    <property type="molecule type" value="Genomic_DNA"/>
</dbReference>
<dbReference type="PANTHER" id="PTHR14296:SF16">
    <property type="entry name" value="REMODELING AND SPACING FACTOR 1"/>
    <property type="match status" value="1"/>
</dbReference>
<sequence>MSRSNMHLFDLPDEILLLILKKLNNIDVLYSLLDVNNGRLDILAQENIFANNLKFDSVNDISLISRFCIDILPRIHCYVKSFTLHSSFMECILLAKKYPNLTELKIIHFQQDFISKYFTNESIRAIFEVQITNLILVNDDSYEMADSFKNYTTNIYAHILSFFKNLKKLNVVESTDEPYPPLSLCDLSLNTFSSSILTHLYINVYTLNDCLYLLDGRLQQLTTLSVHVHIIDDSSTIVHSKVILPNLKCFSLQTFDRFEQYNKILSLLRRMLFVESLTLYIRLKDQNTVIDGTSIQHDILDNMLKLQLFTFYIGADLDTIDLSNEDIQKTLTTIGQSATSTLNHDISNKIMYSIFSLPFAFVTIRELGNSFPDILFNSVTSLLVRDAHAFKHEFFVRIARSFPLLRWLCIANFQSQSSYDMNTFTIDNNQSYSIIEYPHLTSLDVTYAHIDYAEQFLNERKVLVPCLTKLSVMNVELKRKDQRRIDLLNDANYGIVLCFLDKFRSILDLPQYPLQLFEDHLINCQEQNPSRLIDFHFILLKRLSLAKNAQRDKFDSIITKFVSRFDSNDSEQLATIGYLHIDINLKVRIIKNLLESQFDLNQTFKNTISEKSSCDIKSLPLGRDRFGASYWFFMDSNCFVRLFREGINNDRTWTNVAKNREELEKFIQLLITDSIVRKRFPDWIIDYEPYSSLLPTSEFEQCYLPIRDEELETTPDNIEYSDLSKDKDESSSSPEISTKRKRGRPKRSTESIIEVNSSEVQKETETIIDDDDDEKSDVLKKRNSRSRKRKVTTEEQEVSLDDMSLATRRSSRLRPTSIVTPDSTSQLSDTIQKHSIKTKAKISPTLRSRRRRKKPSRRNMDDYFCLSTSSSDEHIDDLTDDEYNSDDNQYLVDVEDHFFELDEDNTSMNDQELRTAKTAHTSTIITTCYICSKSDRPEVLLLCDDCNDAYHLECLYPVLLSVPEGDWYCPLCEQKRLSICLINRLKELLIHFNTADTKKQIRSTKKLFQRKIKVKEYSSDESITASESDNNDDSMLSTSQINENSNLSSSYFDDEKQSISQRGRHRRTRFDIRKMLGDEYIDDDADDNSADKTNFHLQLPKKITRLLHRHDRSLIKNDSQTRTLPTRLCDTSFDLNEKLGSPLVYVNADENSHQTKSVITNSKQTLKIVRRWNDVQRRSRLKATNMKLVNETITSDYIDENSGFATDDISLPYSNDSNSNSATKDDDGTINHSRITLTQPASLVPIDKCSSRNITKKSDANFDRLTRDIQNAVDEAHVLPTTTTKVINHKQVKRIQKTIFSPYMSKTPFPSCLSQLPNDACNIFKSQDSSIATSDSSISLIPSSTSSSVLDISDELTTSSKDT</sequence>
<proteinExistence type="predicted"/>
<dbReference type="InterPro" id="IPR019787">
    <property type="entry name" value="Znf_PHD-finger"/>
</dbReference>
<dbReference type="PROSITE" id="PS01359">
    <property type="entry name" value="ZF_PHD_1"/>
    <property type="match status" value="1"/>
</dbReference>
<evidence type="ECO:0000256" key="3">
    <source>
        <dbReference type="ARBA" id="ARBA00022833"/>
    </source>
</evidence>
<dbReference type="PROSITE" id="PS50181">
    <property type="entry name" value="FBOX"/>
    <property type="match status" value="1"/>
</dbReference>
<feature type="compositionally biased region" description="Basic residues" evidence="5">
    <location>
        <begin position="847"/>
        <end position="857"/>
    </location>
</feature>
<evidence type="ECO:0000259" key="6">
    <source>
        <dbReference type="PROSITE" id="PS50016"/>
    </source>
</evidence>